<proteinExistence type="predicted"/>
<name>A0ABS2IH98_9GAMM</name>
<evidence type="ECO:0000256" key="2">
    <source>
        <dbReference type="SAM" id="SignalP"/>
    </source>
</evidence>
<dbReference type="Pfam" id="PF06476">
    <property type="entry name" value="DUF1090"/>
    <property type="match status" value="1"/>
</dbReference>
<keyword evidence="2" id="KW-0732">Signal</keyword>
<protein>
    <submittedName>
        <fullName evidence="3">DUF1090 domain-containing protein</fullName>
    </submittedName>
</protein>
<gene>
    <name evidence="3" type="ORF">JQX08_16570</name>
</gene>
<dbReference type="Proteomes" id="UP000717995">
    <property type="component" value="Unassembled WGS sequence"/>
</dbReference>
<keyword evidence="4" id="KW-1185">Reference proteome</keyword>
<keyword evidence="1" id="KW-0175">Coiled coil</keyword>
<reference evidence="3 4" key="1">
    <citation type="submission" date="2021-02" db="EMBL/GenBank/DDBJ databases">
        <authorList>
            <person name="Lee D.-H."/>
        </authorList>
    </citation>
    <scope>NUCLEOTIDE SEQUENCE [LARGE SCALE GENOMIC DNA]</scope>
    <source>
        <strain evidence="3 4">UL073</strain>
    </source>
</reference>
<feature type="coiled-coil region" evidence="1">
    <location>
        <begin position="80"/>
        <end position="126"/>
    </location>
</feature>
<dbReference type="EMBL" id="JAFEUP010000005">
    <property type="protein sequence ID" value="MBM7062327.1"/>
    <property type="molecule type" value="Genomic_DNA"/>
</dbReference>
<accession>A0ABS2IH98</accession>
<feature type="chain" id="PRO_5045683476" evidence="2">
    <location>
        <begin position="25"/>
        <end position="129"/>
    </location>
</feature>
<sequence>MNSRHLLRITLLASCTALALPSFAAEAVGCAAKRAELQTQIEAARAQGNAGRLSGLQTALSQVEQHCDDATLQKSREEKVLEAQHEVAQREADLRKAMNQGDQTKIDKRKTKLAEAREELRAAQEELKR</sequence>
<dbReference type="RefSeq" id="WP_205349520.1">
    <property type="nucleotide sequence ID" value="NZ_JAFEUP010000005.1"/>
</dbReference>
<evidence type="ECO:0000313" key="3">
    <source>
        <dbReference type="EMBL" id="MBM7062327.1"/>
    </source>
</evidence>
<evidence type="ECO:0000256" key="1">
    <source>
        <dbReference type="SAM" id="Coils"/>
    </source>
</evidence>
<comment type="caution">
    <text evidence="3">The sequence shown here is derived from an EMBL/GenBank/DDBJ whole genome shotgun (WGS) entry which is preliminary data.</text>
</comment>
<evidence type="ECO:0000313" key="4">
    <source>
        <dbReference type="Proteomes" id="UP000717995"/>
    </source>
</evidence>
<organism evidence="3 4">
    <name type="scientific">Zestomonas insulae</name>
    <dbReference type="NCBI Taxonomy" id="2809017"/>
    <lineage>
        <taxon>Bacteria</taxon>
        <taxon>Pseudomonadati</taxon>
        <taxon>Pseudomonadota</taxon>
        <taxon>Gammaproteobacteria</taxon>
        <taxon>Pseudomonadales</taxon>
        <taxon>Pseudomonadaceae</taxon>
        <taxon>Zestomonas</taxon>
    </lineage>
</organism>
<feature type="signal peptide" evidence="2">
    <location>
        <begin position="1"/>
        <end position="24"/>
    </location>
</feature>
<dbReference type="InterPro" id="IPR009468">
    <property type="entry name" value="DUF1090"/>
</dbReference>